<comment type="caution">
    <text evidence="2">The sequence shown here is derived from an EMBL/GenBank/DDBJ whole genome shotgun (WGS) entry which is preliminary data.</text>
</comment>
<feature type="signal peptide" evidence="1">
    <location>
        <begin position="1"/>
        <end position="18"/>
    </location>
</feature>
<protein>
    <recommendedName>
        <fullName evidence="4">SMP-30/Gluconolactonase/LRE-like region domain-containing protein</fullName>
    </recommendedName>
</protein>
<evidence type="ECO:0008006" key="4">
    <source>
        <dbReference type="Google" id="ProtNLM"/>
    </source>
</evidence>
<gene>
    <name evidence="2" type="ORF">R3P38DRAFT_2844000</name>
</gene>
<dbReference type="InterPro" id="IPR011042">
    <property type="entry name" value="6-blade_b-propeller_TolB-like"/>
</dbReference>
<proteinExistence type="predicted"/>
<dbReference type="PANTHER" id="PTHR42060:SF1">
    <property type="entry name" value="NHL REPEAT-CONTAINING PROTEIN"/>
    <property type="match status" value="1"/>
</dbReference>
<evidence type="ECO:0000256" key="1">
    <source>
        <dbReference type="SAM" id="SignalP"/>
    </source>
</evidence>
<sequence length="315" mass="33243">MFLPTTSLLLLAASGAVATFPTRVLFQSPIFLENIAVRPSSQLLLTSVVSPTLHTLDPTAQNITFDEIYTFPNATALTGIVEYRPDVYAVVASQLNSTTRVAEAGSVVIWSVDFTSGTPIPRAVARIPQSTLTNGLSNVPGHPDLVLAADSHLGAAYEINMRTSAMRVRIQDPAMAPGAPPPALGINGLHAHLNHLYFANSQLGTFNRVSLAGGAVEMLGNITKFAVDGTAYDDFAIDEQGRAFVGMHPGAVQLFYQSKDGSWVQETVAGDTNGSAVVTGPTSAAFGRRCGRHTKTLYVTTAGGNLVAVDTSRQT</sequence>
<dbReference type="Gene3D" id="2.120.10.30">
    <property type="entry name" value="TolB, C-terminal domain"/>
    <property type="match status" value="1"/>
</dbReference>
<reference evidence="2 3" key="1">
    <citation type="journal article" date="2024" name="J Genomics">
        <title>Draft genome sequencing and assembly of Favolaschia claudopus CIRM-BRFM 2984 isolated from oak limbs.</title>
        <authorList>
            <person name="Navarro D."/>
            <person name="Drula E."/>
            <person name="Chaduli D."/>
            <person name="Cazenave R."/>
            <person name="Ahrendt S."/>
            <person name="Wang J."/>
            <person name="Lipzen A."/>
            <person name="Daum C."/>
            <person name="Barry K."/>
            <person name="Grigoriev I.V."/>
            <person name="Favel A."/>
            <person name="Rosso M.N."/>
            <person name="Martin F."/>
        </authorList>
    </citation>
    <scope>NUCLEOTIDE SEQUENCE [LARGE SCALE GENOMIC DNA]</scope>
    <source>
        <strain evidence="2 3">CIRM-BRFM 2984</strain>
    </source>
</reference>
<feature type="chain" id="PRO_5043687596" description="SMP-30/Gluconolactonase/LRE-like region domain-containing protein" evidence="1">
    <location>
        <begin position="19"/>
        <end position="315"/>
    </location>
</feature>
<organism evidence="2 3">
    <name type="scientific">Favolaschia claudopus</name>
    <dbReference type="NCBI Taxonomy" id="2862362"/>
    <lineage>
        <taxon>Eukaryota</taxon>
        <taxon>Fungi</taxon>
        <taxon>Dikarya</taxon>
        <taxon>Basidiomycota</taxon>
        <taxon>Agaricomycotina</taxon>
        <taxon>Agaricomycetes</taxon>
        <taxon>Agaricomycetidae</taxon>
        <taxon>Agaricales</taxon>
        <taxon>Marasmiineae</taxon>
        <taxon>Mycenaceae</taxon>
        <taxon>Favolaschia</taxon>
    </lineage>
</organism>
<dbReference type="Proteomes" id="UP001362999">
    <property type="component" value="Unassembled WGS sequence"/>
</dbReference>
<keyword evidence="1" id="KW-0732">Signal</keyword>
<dbReference type="PANTHER" id="PTHR42060">
    <property type="entry name" value="NHL REPEAT-CONTAINING PROTEIN-RELATED"/>
    <property type="match status" value="1"/>
</dbReference>
<dbReference type="InterPro" id="IPR052998">
    <property type="entry name" value="Hetero-Diels-Alderase-like"/>
</dbReference>
<keyword evidence="3" id="KW-1185">Reference proteome</keyword>
<dbReference type="SUPFAM" id="SSF63829">
    <property type="entry name" value="Calcium-dependent phosphotriesterase"/>
    <property type="match status" value="1"/>
</dbReference>
<evidence type="ECO:0000313" key="2">
    <source>
        <dbReference type="EMBL" id="KAK7058000.1"/>
    </source>
</evidence>
<name>A0AAW0E5N9_9AGAR</name>
<dbReference type="AlphaFoldDB" id="A0AAW0E5N9"/>
<accession>A0AAW0E5N9</accession>
<dbReference type="EMBL" id="JAWWNJ010000004">
    <property type="protein sequence ID" value="KAK7058000.1"/>
    <property type="molecule type" value="Genomic_DNA"/>
</dbReference>
<evidence type="ECO:0000313" key="3">
    <source>
        <dbReference type="Proteomes" id="UP001362999"/>
    </source>
</evidence>